<evidence type="ECO:0000313" key="2">
    <source>
        <dbReference type="EMBL" id="POR37363.1"/>
    </source>
</evidence>
<dbReference type="Proteomes" id="UP000237481">
    <property type="component" value="Unassembled WGS sequence"/>
</dbReference>
<feature type="compositionally biased region" description="Polar residues" evidence="1">
    <location>
        <begin position="173"/>
        <end position="184"/>
    </location>
</feature>
<proteinExistence type="predicted"/>
<sequence>MMRNSISLDIPCSRATGPVSPSPTYTPSSQKRRSFIGVPNSLKPGRGKLQRLWPGSKSPTIGPEFKDWSKSDLSTAIRLAGFQMGALGNPANAMSPDRYDSKWKDFDEPCARHNENESMAVSAPRRAPPRPPVQAPPPMPSPMRAPPPPPPPPIPELSPVNDTSNDEYVYTPRPSTSRARPTSTFRRRAKTPVHKIGQLERAAMQKDAGINRMSSVSTIARQYRELVDYPDASDIPDVPPIDPRYTQQSLSKADREAAELHFPDESRKTGLLESPRRPSRLTPSPVSDDGTLVASDAIYSKPHSFVPEEAGMGSADSEAQAPATLRFEVGLELLTRELSSALANQSSRASGNASGLQVWVMIEAYERLRDQIAASGTENEEVKGAIDSWLEALYAIHRSMAEEAAGSESEYEE</sequence>
<feature type="compositionally biased region" description="Pro residues" evidence="1">
    <location>
        <begin position="129"/>
        <end position="156"/>
    </location>
</feature>
<gene>
    <name evidence="2" type="ORF">TPAR_02441</name>
</gene>
<protein>
    <submittedName>
        <fullName evidence="2">Mating-type switching protein swi10</fullName>
    </submittedName>
</protein>
<accession>A0A2S4L4I9</accession>
<dbReference type="AlphaFoldDB" id="A0A2S4L4I9"/>
<reference evidence="2 3" key="1">
    <citation type="submission" date="2018-01" db="EMBL/GenBank/DDBJ databases">
        <title>Harnessing the power of phylogenomics to disentangle the directionality and signatures of interkingdom host jumping in the parasitic fungal genus Tolypocladium.</title>
        <authorList>
            <person name="Quandt C.A."/>
            <person name="Patterson W."/>
            <person name="Spatafora J.W."/>
        </authorList>
    </citation>
    <scope>NUCLEOTIDE SEQUENCE [LARGE SCALE GENOMIC DNA]</scope>
    <source>
        <strain evidence="2 3">NRBC 100945</strain>
    </source>
</reference>
<feature type="region of interest" description="Disordered" evidence="1">
    <location>
        <begin position="230"/>
        <end position="291"/>
    </location>
</feature>
<organism evidence="2 3">
    <name type="scientific">Tolypocladium paradoxum</name>
    <dbReference type="NCBI Taxonomy" id="94208"/>
    <lineage>
        <taxon>Eukaryota</taxon>
        <taxon>Fungi</taxon>
        <taxon>Dikarya</taxon>
        <taxon>Ascomycota</taxon>
        <taxon>Pezizomycotina</taxon>
        <taxon>Sordariomycetes</taxon>
        <taxon>Hypocreomycetidae</taxon>
        <taxon>Hypocreales</taxon>
        <taxon>Ophiocordycipitaceae</taxon>
        <taxon>Tolypocladium</taxon>
    </lineage>
</organism>
<evidence type="ECO:0000256" key="1">
    <source>
        <dbReference type="SAM" id="MobiDB-lite"/>
    </source>
</evidence>
<dbReference type="OrthoDB" id="5232891at2759"/>
<feature type="region of interest" description="Disordered" evidence="1">
    <location>
        <begin position="1"/>
        <end position="67"/>
    </location>
</feature>
<dbReference type="EMBL" id="PKSG01000253">
    <property type="protein sequence ID" value="POR37363.1"/>
    <property type="molecule type" value="Genomic_DNA"/>
</dbReference>
<feature type="compositionally biased region" description="Low complexity" evidence="1">
    <location>
        <begin position="16"/>
        <end position="29"/>
    </location>
</feature>
<feature type="region of interest" description="Disordered" evidence="1">
    <location>
        <begin position="115"/>
        <end position="204"/>
    </location>
</feature>
<feature type="compositionally biased region" description="Basic and acidic residues" evidence="1">
    <location>
        <begin position="252"/>
        <end position="276"/>
    </location>
</feature>
<keyword evidence="3" id="KW-1185">Reference proteome</keyword>
<dbReference type="STRING" id="94208.A0A2S4L4I9"/>
<comment type="caution">
    <text evidence="2">The sequence shown here is derived from an EMBL/GenBank/DDBJ whole genome shotgun (WGS) entry which is preliminary data.</text>
</comment>
<name>A0A2S4L4I9_9HYPO</name>
<evidence type="ECO:0000313" key="3">
    <source>
        <dbReference type="Proteomes" id="UP000237481"/>
    </source>
</evidence>